<dbReference type="GO" id="GO:0003924">
    <property type="term" value="F:GTPase activity"/>
    <property type="evidence" value="ECO:0000318"/>
    <property type="project" value="GO_Central"/>
</dbReference>
<dbReference type="KEGG" id="tva:4765551"/>
<dbReference type="SMART" id="SM00174">
    <property type="entry name" value="RHO"/>
    <property type="match status" value="1"/>
</dbReference>
<gene>
    <name evidence="2" type="ORF">TVAG_430220</name>
</gene>
<sequence>MNSEGLDFVPHHKIVLLGNSGCGKTSIIYRYVSDAFTLETKSTVGGNHQKKRVQLDSGPVDLFIWDTAGQERFQALMPLYARSSDLAIITASITDKHSFDALDQWIELVQNACTPCPPLVLAVNKMDDYERATMTSDEINDLFKDKFRAIFFVSALSGENIDQLFNFVALEANVFSKQNAPAQPEVNVEEKPKSERHCC</sequence>
<evidence type="ECO:0000313" key="3">
    <source>
        <dbReference type="Proteomes" id="UP000001542"/>
    </source>
</evidence>
<keyword evidence="1" id="KW-0547">Nucleotide-binding</keyword>
<dbReference type="Proteomes" id="UP000001542">
    <property type="component" value="Unassembled WGS sequence"/>
</dbReference>
<dbReference type="FunFam" id="3.40.50.300:FF:000808">
    <property type="entry name" value="Small GTP-binding protein, putative"/>
    <property type="match status" value="1"/>
</dbReference>
<dbReference type="PANTHER" id="PTHR47978">
    <property type="match status" value="1"/>
</dbReference>
<dbReference type="SMART" id="SM00173">
    <property type="entry name" value="RAS"/>
    <property type="match status" value="1"/>
</dbReference>
<keyword evidence="3" id="KW-1185">Reference proteome</keyword>
<dbReference type="GO" id="GO:0042147">
    <property type="term" value="P:retrograde transport, endosome to Golgi"/>
    <property type="evidence" value="ECO:0000318"/>
    <property type="project" value="GO_Central"/>
</dbReference>
<reference evidence="2" key="1">
    <citation type="submission" date="2006-10" db="EMBL/GenBank/DDBJ databases">
        <authorList>
            <person name="Amadeo P."/>
            <person name="Zhao Q."/>
            <person name="Wortman J."/>
            <person name="Fraser-Liggett C."/>
            <person name="Carlton J."/>
        </authorList>
    </citation>
    <scope>NUCLEOTIDE SEQUENCE</scope>
    <source>
        <strain evidence="2">G3</strain>
    </source>
</reference>
<dbReference type="InParanoid" id="A2EI96"/>
<dbReference type="STRING" id="5722.A2EI96"/>
<evidence type="ECO:0000256" key="1">
    <source>
        <dbReference type="ARBA" id="ARBA00022741"/>
    </source>
</evidence>
<dbReference type="VEuPathDB" id="TrichDB:TVAG_430220"/>
<protein>
    <submittedName>
        <fullName evidence="2">Small GTP-binding protein, putative</fullName>
    </submittedName>
</protein>
<dbReference type="GO" id="GO:0005525">
    <property type="term" value="F:GTP binding"/>
    <property type="evidence" value="ECO:0007669"/>
    <property type="project" value="InterPro"/>
</dbReference>
<dbReference type="Gene3D" id="3.40.50.300">
    <property type="entry name" value="P-loop containing nucleotide triphosphate hydrolases"/>
    <property type="match status" value="1"/>
</dbReference>
<dbReference type="OrthoDB" id="10429970at2759"/>
<dbReference type="EMBL" id="DS113395">
    <property type="protein sequence ID" value="EAY07656.1"/>
    <property type="molecule type" value="Genomic_DNA"/>
</dbReference>
<dbReference type="GO" id="GO:0006891">
    <property type="term" value="P:intra-Golgi vesicle-mediated transport"/>
    <property type="evidence" value="ECO:0000318"/>
    <property type="project" value="GO_Central"/>
</dbReference>
<dbReference type="SMART" id="SM00175">
    <property type="entry name" value="RAB"/>
    <property type="match status" value="1"/>
</dbReference>
<accession>A2EI96</accession>
<dbReference type="InterPro" id="IPR005225">
    <property type="entry name" value="Small_GTP-bd"/>
</dbReference>
<dbReference type="NCBIfam" id="TIGR00231">
    <property type="entry name" value="small_GTP"/>
    <property type="match status" value="1"/>
</dbReference>
<dbReference type="AlphaFoldDB" id="A2EI96"/>
<dbReference type="SMR" id="A2EI96"/>
<reference evidence="2" key="2">
    <citation type="journal article" date="2007" name="Science">
        <title>Draft genome sequence of the sexually transmitted pathogen Trichomonas vaginalis.</title>
        <authorList>
            <person name="Carlton J.M."/>
            <person name="Hirt R.P."/>
            <person name="Silva J.C."/>
            <person name="Delcher A.L."/>
            <person name="Schatz M."/>
            <person name="Zhao Q."/>
            <person name="Wortman J.R."/>
            <person name="Bidwell S.L."/>
            <person name="Alsmark U.C.M."/>
            <person name="Besteiro S."/>
            <person name="Sicheritz-Ponten T."/>
            <person name="Noel C.J."/>
            <person name="Dacks J.B."/>
            <person name="Foster P.G."/>
            <person name="Simillion C."/>
            <person name="Van de Peer Y."/>
            <person name="Miranda-Saavedra D."/>
            <person name="Barton G.J."/>
            <person name="Westrop G.D."/>
            <person name="Mueller S."/>
            <person name="Dessi D."/>
            <person name="Fiori P.L."/>
            <person name="Ren Q."/>
            <person name="Paulsen I."/>
            <person name="Zhang H."/>
            <person name="Bastida-Corcuera F.D."/>
            <person name="Simoes-Barbosa A."/>
            <person name="Brown M.T."/>
            <person name="Hayes R.D."/>
            <person name="Mukherjee M."/>
            <person name="Okumura C.Y."/>
            <person name="Schneider R."/>
            <person name="Smith A.J."/>
            <person name="Vanacova S."/>
            <person name="Villalvazo M."/>
            <person name="Haas B.J."/>
            <person name="Pertea M."/>
            <person name="Feldblyum T.V."/>
            <person name="Utterback T.R."/>
            <person name="Shu C.L."/>
            <person name="Osoegawa K."/>
            <person name="de Jong P.J."/>
            <person name="Hrdy I."/>
            <person name="Horvathova L."/>
            <person name="Zubacova Z."/>
            <person name="Dolezal P."/>
            <person name="Malik S.B."/>
            <person name="Logsdon J.M. Jr."/>
            <person name="Henze K."/>
            <person name="Gupta A."/>
            <person name="Wang C.C."/>
            <person name="Dunne R.L."/>
            <person name="Upcroft J.A."/>
            <person name="Upcroft P."/>
            <person name="White O."/>
            <person name="Salzberg S.L."/>
            <person name="Tang P."/>
            <person name="Chiu C.-H."/>
            <person name="Lee Y.-S."/>
            <person name="Embley T.M."/>
            <person name="Coombs G.H."/>
            <person name="Mottram J.C."/>
            <person name="Tachezy J."/>
            <person name="Fraser-Liggett C.M."/>
            <person name="Johnson P.J."/>
        </authorList>
    </citation>
    <scope>NUCLEOTIDE SEQUENCE [LARGE SCALE GENOMIC DNA]</scope>
    <source>
        <strain evidence="2">G3</strain>
    </source>
</reference>
<dbReference type="GO" id="GO:0006886">
    <property type="term" value="P:intracellular protein transport"/>
    <property type="evidence" value="ECO:0000318"/>
    <property type="project" value="GO_Central"/>
</dbReference>
<dbReference type="GO" id="GO:0005829">
    <property type="term" value="C:cytosol"/>
    <property type="evidence" value="ECO:0007669"/>
    <property type="project" value="GOC"/>
</dbReference>
<dbReference type="PROSITE" id="PS51419">
    <property type="entry name" value="RAB"/>
    <property type="match status" value="1"/>
</dbReference>
<dbReference type="InterPro" id="IPR001806">
    <property type="entry name" value="Small_GTPase"/>
</dbReference>
<dbReference type="Pfam" id="PF00071">
    <property type="entry name" value="Ras"/>
    <property type="match status" value="1"/>
</dbReference>
<dbReference type="eggNOG" id="KOG0094">
    <property type="taxonomic scope" value="Eukaryota"/>
</dbReference>
<dbReference type="RefSeq" id="XP_001319879.1">
    <property type="nucleotide sequence ID" value="XM_001319844.1"/>
</dbReference>
<dbReference type="SMART" id="SM00176">
    <property type="entry name" value="RAN"/>
    <property type="match status" value="1"/>
</dbReference>
<dbReference type="GO" id="GO:0006890">
    <property type="term" value="P:retrograde vesicle-mediated transport, Golgi to endoplasmic reticulum"/>
    <property type="evidence" value="ECO:0000318"/>
    <property type="project" value="GO_Central"/>
</dbReference>
<dbReference type="SUPFAM" id="SSF52540">
    <property type="entry name" value="P-loop containing nucleoside triphosphate hydrolases"/>
    <property type="match status" value="1"/>
</dbReference>
<dbReference type="GO" id="GO:0012505">
    <property type="term" value="C:endomembrane system"/>
    <property type="evidence" value="ECO:0000318"/>
    <property type="project" value="GO_Central"/>
</dbReference>
<dbReference type="VEuPathDB" id="TrichDB:TVAGG3_0858510"/>
<proteinExistence type="predicted"/>
<dbReference type="CDD" id="cd00154">
    <property type="entry name" value="Rab"/>
    <property type="match status" value="1"/>
</dbReference>
<evidence type="ECO:0000313" key="2">
    <source>
        <dbReference type="EMBL" id="EAY07656.1"/>
    </source>
</evidence>
<dbReference type="PRINTS" id="PR00449">
    <property type="entry name" value="RASTRNSFRMNG"/>
</dbReference>
<dbReference type="GO" id="GO:0005794">
    <property type="term" value="C:Golgi apparatus"/>
    <property type="evidence" value="ECO:0000318"/>
    <property type="project" value="GO_Central"/>
</dbReference>
<name>A2EI96_TRIV3</name>
<dbReference type="PROSITE" id="PS51421">
    <property type="entry name" value="RAS"/>
    <property type="match status" value="1"/>
</dbReference>
<dbReference type="InterPro" id="IPR027417">
    <property type="entry name" value="P-loop_NTPase"/>
</dbReference>
<organism evidence="2 3">
    <name type="scientific">Trichomonas vaginalis (strain ATCC PRA-98 / G3)</name>
    <dbReference type="NCBI Taxonomy" id="412133"/>
    <lineage>
        <taxon>Eukaryota</taxon>
        <taxon>Metamonada</taxon>
        <taxon>Parabasalia</taxon>
        <taxon>Trichomonadida</taxon>
        <taxon>Trichomonadidae</taxon>
        <taxon>Trichomonas</taxon>
    </lineage>
</organism>